<evidence type="ECO:0000256" key="9">
    <source>
        <dbReference type="ARBA" id="ARBA00022777"/>
    </source>
</evidence>
<keyword evidence="7 15" id="KW-0812">Transmembrane</keyword>
<dbReference type="Pfam" id="PF06580">
    <property type="entry name" value="His_kinase"/>
    <property type="match status" value="1"/>
</dbReference>
<evidence type="ECO:0000259" key="16">
    <source>
        <dbReference type="PROSITE" id="PS50109"/>
    </source>
</evidence>
<dbReference type="SMART" id="SM00304">
    <property type="entry name" value="HAMP"/>
    <property type="match status" value="1"/>
</dbReference>
<evidence type="ECO:0000256" key="15">
    <source>
        <dbReference type="SAM" id="Phobius"/>
    </source>
</evidence>
<evidence type="ECO:0000256" key="3">
    <source>
        <dbReference type="ARBA" id="ARBA00012438"/>
    </source>
</evidence>
<keyword evidence="12" id="KW-0902">Two-component regulatory system</keyword>
<dbReference type="InterPro" id="IPR005467">
    <property type="entry name" value="His_kinase_dom"/>
</dbReference>
<dbReference type="Gene3D" id="3.30.565.10">
    <property type="entry name" value="Histidine kinase-like ATPase, C-terminal domain"/>
    <property type="match status" value="1"/>
</dbReference>
<evidence type="ECO:0000256" key="2">
    <source>
        <dbReference type="ARBA" id="ARBA00004651"/>
    </source>
</evidence>
<evidence type="ECO:0000256" key="13">
    <source>
        <dbReference type="ARBA" id="ARBA00023136"/>
    </source>
</evidence>
<feature type="domain" description="HAMP" evidence="17">
    <location>
        <begin position="307"/>
        <end position="359"/>
    </location>
</feature>
<dbReference type="InterPro" id="IPR036890">
    <property type="entry name" value="HATPase_C_sf"/>
</dbReference>
<keyword evidence="4" id="KW-1003">Cell membrane</keyword>
<keyword evidence="5" id="KW-0597">Phosphoprotein</keyword>
<dbReference type="GO" id="GO:0005886">
    <property type="term" value="C:plasma membrane"/>
    <property type="evidence" value="ECO:0007669"/>
    <property type="project" value="UniProtKB-SubCell"/>
</dbReference>
<dbReference type="GO" id="GO:0005524">
    <property type="term" value="F:ATP binding"/>
    <property type="evidence" value="ECO:0007669"/>
    <property type="project" value="UniProtKB-KW"/>
</dbReference>
<dbReference type="PANTHER" id="PTHR34220">
    <property type="entry name" value="SENSOR HISTIDINE KINASE YPDA"/>
    <property type="match status" value="1"/>
</dbReference>
<dbReference type="GO" id="GO:0000155">
    <property type="term" value="F:phosphorelay sensor kinase activity"/>
    <property type="evidence" value="ECO:0007669"/>
    <property type="project" value="InterPro"/>
</dbReference>
<dbReference type="EC" id="2.7.13.3" evidence="3"/>
<reference evidence="18" key="1">
    <citation type="journal article" date="2015" name="PeerJ">
        <title>First genomic representation of candidate bacterial phylum KSB3 points to enhanced environmental sensing as a trigger of wastewater bulking.</title>
        <authorList>
            <person name="Sekiguchi Y."/>
            <person name="Ohashi A."/>
            <person name="Parks D.H."/>
            <person name="Yamauchi T."/>
            <person name="Tyson G.W."/>
            <person name="Hugenholtz P."/>
        </authorList>
    </citation>
    <scope>NUCLEOTIDE SEQUENCE [LARGE SCALE GENOMIC DNA]</scope>
</reference>
<dbReference type="PROSITE" id="PS50885">
    <property type="entry name" value="HAMP"/>
    <property type="match status" value="1"/>
</dbReference>
<evidence type="ECO:0000259" key="17">
    <source>
        <dbReference type="PROSITE" id="PS50885"/>
    </source>
</evidence>
<protein>
    <recommendedName>
        <fullName evidence="3">histidine kinase</fullName>
        <ecNumber evidence="3">2.7.13.3</ecNumber>
    </recommendedName>
</protein>
<keyword evidence="9 18" id="KW-0418">Kinase</keyword>
<comment type="catalytic activity">
    <reaction evidence="1">
        <text>ATP + protein L-histidine = ADP + protein N-phospho-L-histidine.</text>
        <dbReference type="EC" id="2.7.13.3"/>
    </reaction>
</comment>
<dbReference type="HOGENOM" id="CLU_020473_6_0_0"/>
<evidence type="ECO:0000256" key="7">
    <source>
        <dbReference type="ARBA" id="ARBA00022692"/>
    </source>
</evidence>
<proteinExistence type="predicted"/>
<evidence type="ECO:0000256" key="4">
    <source>
        <dbReference type="ARBA" id="ARBA00022475"/>
    </source>
</evidence>
<keyword evidence="14" id="KW-0175">Coiled coil</keyword>
<keyword evidence="11 15" id="KW-1133">Transmembrane helix</keyword>
<evidence type="ECO:0000256" key="1">
    <source>
        <dbReference type="ARBA" id="ARBA00000085"/>
    </source>
</evidence>
<evidence type="ECO:0000256" key="11">
    <source>
        <dbReference type="ARBA" id="ARBA00022989"/>
    </source>
</evidence>
<dbReference type="EMBL" id="DF820459">
    <property type="protein sequence ID" value="GAK53120.1"/>
    <property type="molecule type" value="Genomic_DNA"/>
</dbReference>
<evidence type="ECO:0000313" key="18">
    <source>
        <dbReference type="EMBL" id="GAK53120.1"/>
    </source>
</evidence>
<dbReference type="SUPFAM" id="SSF55874">
    <property type="entry name" value="ATPase domain of HSP90 chaperone/DNA topoisomerase II/histidine kinase"/>
    <property type="match status" value="1"/>
</dbReference>
<dbReference type="PANTHER" id="PTHR34220:SF11">
    <property type="entry name" value="SENSOR PROTEIN KINASE HPTS"/>
    <property type="match status" value="1"/>
</dbReference>
<feature type="transmembrane region" description="Helical" evidence="15">
    <location>
        <begin position="6"/>
        <end position="28"/>
    </location>
</feature>
<keyword evidence="19" id="KW-1185">Reference proteome</keyword>
<sequence length="582" mass="65831">MLKRYLFTFTLLIAIPIFVILVVFFRVFERALIDQLSHQSLEATQQIAEGLDEEAQRIALMASALAYNSTLFAELSAYAHSTDSTASYQASRRIAEHLDTVFQYTNQVGGFFFFFTNKEMLYHRNLPLPLDEGAKQTDWYQQALHESGKTHILQTFTLHGRAAPAGLFVSCAISPGKEALRQGIEMIVVSFKSRVYSDILLPTQANALNDFLLLNAQREIILPSNVEERSNLASLDVNRLDGVTTLQTRNASYLVIASPLPYCGMKLIRMFDYASLTSKIRAYSRYARMTLFGLVALFLLYTVTFFRSMIRPLRKVIHTMNAVGKGDMDARVETDGMPELTSLCTAFNQMVEKIRRLTMQIEQKERQRAQAEIDALQFQINPHFLSNTLNAIRMMATMIRAENIQKMTAATMAILNASFRTTGAFARLDEQIEQLESYIYIMKVRFGDRFEVEFDCDEAARSCFVMKMLIQPLLENAILHGIREIEGPGRIRMAARREADRLEIIVADNGVGMSPETIAAVWKPEAHQHKGFQCIGIRNVHDRIRLYHGDAYGLNIASEPGQGVTVICVLPIMTKLAELKSV</sequence>
<evidence type="ECO:0000256" key="8">
    <source>
        <dbReference type="ARBA" id="ARBA00022741"/>
    </source>
</evidence>
<dbReference type="STRING" id="1499966.U14_04380"/>
<feature type="domain" description="Histidine kinase" evidence="16">
    <location>
        <begin position="466"/>
        <end position="574"/>
    </location>
</feature>
<name>A0A0S6W0I9_9BACT</name>
<comment type="subcellular location">
    <subcellularLocation>
        <location evidence="2">Cell membrane</location>
        <topology evidence="2">Multi-pass membrane protein</topology>
    </subcellularLocation>
</comment>
<keyword evidence="8" id="KW-0547">Nucleotide-binding</keyword>
<dbReference type="InterPro" id="IPR010559">
    <property type="entry name" value="Sig_transdc_His_kin_internal"/>
</dbReference>
<dbReference type="InterPro" id="IPR003594">
    <property type="entry name" value="HATPase_dom"/>
</dbReference>
<feature type="coiled-coil region" evidence="14">
    <location>
        <begin position="347"/>
        <end position="381"/>
    </location>
</feature>
<accession>A0A0S6W0I9</accession>
<dbReference type="CDD" id="cd06225">
    <property type="entry name" value="HAMP"/>
    <property type="match status" value="1"/>
</dbReference>
<dbReference type="Proteomes" id="UP000030700">
    <property type="component" value="Unassembled WGS sequence"/>
</dbReference>
<evidence type="ECO:0000256" key="10">
    <source>
        <dbReference type="ARBA" id="ARBA00022840"/>
    </source>
</evidence>
<dbReference type="Pfam" id="PF00672">
    <property type="entry name" value="HAMP"/>
    <property type="match status" value="1"/>
</dbReference>
<keyword evidence="10" id="KW-0067">ATP-binding</keyword>
<dbReference type="SUPFAM" id="SSF158472">
    <property type="entry name" value="HAMP domain-like"/>
    <property type="match status" value="1"/>
</dbReference>
<evidence type="ECO:0000313" key="19">
    <source>
        <dbReference type="Proteomes" id="UP000030700"/>
    </source>
</evidence>
<dbReference type="InterPro" id="IPR003660">
    <property type="entry name" value="HAMP_dom"/>
</dbReference>
<keyword evidence="13 15" id="KW-0472">Membrane</keyword>
<dbReference type="SMART" id="SM00387">
    <property type="entry name" value="HATPase_c"/>
    <property type="match status" value="1"/>
</dbReference>
<dbReference type="PROSITE" id="PS50109">
    <property type="entry name" value="HIS_KIN"/>
    <property type="match status" value="1"/>
</dbReference>
<evidence type="ECO:0000256" key="6">
    <source>
        <dbReference type="ARBA" id="ARBA00022679"/>
    </source>
</evidence>
<feature type="transmembrane region" description="Helical" evidence="15">
    <location>
        <begin position="289"/>
        <end position="310"/>
    </location>
</feature>
<dbReference type="Gene3D" id="6.10.340.10">
    <property type="match status" value="1"/>
</dbReference>
<evidence type="ECO:0000256" key="5">
    <source>
        <dbReference type="ARBA" id="ARBA00022553"/>
    </source>
</evidence>
<evidence type="ECO:0000256" key="12">
    <source>
        <dbReference type="ARBA" id="ARBA00023012"/>
    </source>
</evidence>
<gene>
    <name evidence="18" type="ORF">U14_04380</name>
</gene>
<dbReference type="AlphaFoldDB" id="A0A0S6W0I9"/>
<keyword evidence="6" id="KW-0808">Transferase</keyword>
<dbReference type="InterPro" id="IPR050640">
    <property type="entry name" value="Bact_2-comp_sensor_kinase"/>
</dbReference>
<evidence type="ECO:0000256" key="14">
    <source>
        <dbReference type="SAM" id="Coils"/>
    </source>
</evidence>
<dbReference type="Pfam" id="PF02518">
    <property type="entry name" value="HATPase_c"/>
    <property type="match status" value="1"/>
</dbReference>
<organism evidence="18">
    <name type="scientific">Candidatus Moduliflexus flocculans</name>
    <dbReference type="NCBI Taxonomy" id="1499966"/>
    <lineage>
        <taxon>Bacteria</taxon>
        <taxon>Candidatus Moduliflexota</taxon>
        <taxon>Candidatus Moduliflexia</taxon>
        <taxon>Candidatus Moduliflexales</taxon>
        <taxon>Candidatus Moduliflexaceae</taxon>
    </lineage>
</organism>